<protein>
    <submittedName>
        <fullName evidence="3">Uncharacterized protein</fullName>
    </submittedName>
</protein>
<reference evidence="3 4" key="1">
    <citation type="submission" date="2017-05" db="EMBL/GenBank/DDBJ databases">
        <title>Genome Analysis of Maritalea myrionectae HL2708#5.</title>
        <authorList>
            <consortium name="Cotde Inc.-PKNU"/>
            <person name="Jang D."/>
            <person name="Oh H.-M."/>
        </authorList>
    </citation>
    <scope>NUCLEOTIDE SEQUENCE [LARGE SCALE GENOMIC DNA]</scope>
    <source>
        <strain evidence="3 4">HL2708#5</strain>
    </source>
</reference>
<proteinExistence type="predicted"/>
<evidence type="ECO:0000256" key="1">
    <source>
        <dbReference type="SAM" id="Coils"/>
    </source>
</evidence>
<dbReference type="EMBL" id="CP021330">
    <property type="protein sequence ID" value="AVX05641.1"/>
    <property type="molecule type" value="Genomic_DNA"/>
</dbReference>
<sequence>MVKGPEALRRLDRSMRDIRDEERSLSRTSADASAKIARLREVESEQFLHLAKVRLDPKKRDEVTEYISRAEKEANSILKRHAGKLDEISELLADVDKDIETTRAKRDEAMSDFEQAQKKLDQLSTEVFADLDKDPAYAAQKQAVEEAIATFDHANKKAEVAEQDREEKGAPYRNDPLFMYLFERGFNTGSYRANNITRMLDGWVARMVRYHDAKPNFVILNEIPMRLREHADQVQDEIDEEQQKLEALEDAAFDAHGGKKARETADRSEEIIGEIDARLVELEDKRDELVHRQRKFTQGQNPAYREAVDLLASGLQREGLEDLYAAARQTATREDDQIVRKIDAVRSEIISLETELRACKDRLKVLSERRRELEDIEWEFKQKRYDRPSFDFDDDLVEDLLGEFLKGAITASSYWGKWQDAKKYRGPKRSRSKDQYSNPWGGKSYSSKKKRRSKDFGTFGSSSSEFSRPRSTPRGSKGKRDHGGFKTGGKF</sequence>
<dbReference type="RefSeq" id="WP_117396458.1">
    <property type="nucleotide sequence ID" value="NZ_CP021330.1"/>
</dbReference>
<dbReference type="KEGG" id="mmyr:MXMO3_03135"/>
<evidence type="ECO:0000313" key="4">
    <source>
        <dbReference type="Proteomes" id="UP000258927"/>
    </source>
</evidence>
<feature type="region of interest" description="Disordered" evidence="2">
    <location>
        <begin position="426"/>
        <end position="491"/>
    </location>
</feature>
<feature type="coiled-coil region" evidence="1">
    <location>
        <begin position="231"/>
        <end position="292"/>
    </location>
</feature>
<evidence type="ECO:0000256" key="2">
    <source>
        <dbReference type="SAM" id="MobiDB-lite"/>
    </source>
</evidence>
<keyword evidence="4" id="KW-1185">Reference proteome</keyword>
<accession>A0A2R4MHY9</accession>
<feature type="compositionally biased region" description="Basic and acidic residues" evidence="2">
    <location>
        <begin position="1"/>
        <end position="25"/>
    </location>
</feature>
<gene>
    <name evidence="3" type="ORF">MXMO3_03135</name>
</gene>
<feature type="region of interest" description="Disordered" evidence="2">
    <location>
        <begin position="1"/>
        <end position="31"/>
    </location>
</feature>
<dbReference type="STRING" id="1122213.GCA_000423365_00828"/>
<organism evidence="3 4">
    <name type="scientific">Maritalea myrionectae</name>
    <dbReference type="NCBI Taxonomy" id="454601"/>
    <lineage>
        <taxon>Bacteria</taxon>
        <taxon>Pseudomonadati</taxon>
        <taxon>Pseudomonadota</taxon>
        <taxon>Alphaproteobacteria</taxon>
        <taxon>Hyphomicrobiales</taxon>
        <taxon>Devosiaceae</taxon>
        <taxon>Maritalea</taxon>
    </lineage>
</organism>
<feature type="coiled-coil region" evidence="1">
    <location>
        <begin position="85"/>
        <end position="164"/>
    </location>
</feature>
<dbReference type="AlphaFoldDB" id="A0A2R4MHY9"/>
<name>A0A2R4MHY9_9HYPH</name>
<dbReference type="Proteomes" id="UP000258927">
    <property type="component" value="Chromosome"/>
</dbReference>
<feature type="coiled-coil region" evidence="1">
    <location>
        <begin position="342"/>
        <end position="376"/>
    </location>
</feature>
<keyword evidence="1" id="KW-0175">Coiled coil</keyword>
<evidence type="ECO:0000313" key="3">
    <source>
        <dbReference type="EMBL" id="AVX05641.1"/>
    </source>
</evidence>
<feature type="compositionally biased region" description="Low complexity" evidence="2">
    <location>
        <begin position="456"/>
        <end position="474"/>
    </location>
</feature>